<dbReference type="GO" id="GO:0005829">
    <property type="term" value="C:cytosol"/>
    <property type="evidence" value="ECO:0007669"/>
    <property type="project" value="TreeGrafter"/>
</dbReference>
<dbReference type="CDD" id="cd05466">
    <property type="entry name" value="PBP2_LTTR_substrate"/>
    <property type="match status" value="1"/>
</dbReference>
<dbReference type="FunFam" id="1.10.10.10:FF:000001">
    <property type="entry name" value="LysR family transcriptional regulator"/>
    <property type="match status" value="1"/>
</dbReference>
<dbReference type="Pfam" id="PF03466">
    <property type="entry name" value="LysR_substrate"/>
    <property type="match status" value="1"/>
</dbReference>
<dbReference type="Gene3D" id="3.40.190.290">
    <property type="match status" value="1"/>
</dbReference>
<evidence type="ECO:0000313" key="7">
    <source>
        <dbReference type="Proteomes" id="UP000192738"/>
    </source>
</evidence>
<dbReference type="GO" id="GO:0003700">
    <property type="term" value="F:DNA-binding transcription factor activity"/>
    <property type="evidence" value="ECO:0007669"/>
    <property type="project" value="InterPro"/>
</dbReference>
<accession>A0A1W1ZRV1</accession>
<dbReference type="RefSeq" id="WP_084574806.1">
    <property type="nucleotide sequence ID" value="NZ_CP155572.1"/>
</dbReference>
<comment type="similarity">
    <text evidence="1">Belongs to the LysR transcriptional regulatory family.</text>
</comment>
<keyword evidence="3 6" id="KW-0238">DNA-binding</keyword>
<evidence type="ECO:0000313" key="6">
    <source>
        <dbReference type="EMBL" id="SMC51124.1"/>
    </source>
</evidence>
<proteinExistence type="inferred from homology"/>
<dbReference type="SUPFAM" id="SSF46785">
    <property type="entry name" value="Winged helix' DNA-binding domain"/>
    <property type="match status" value="1"/>
</dbReference>
<dbReference type="InterPro" id="IPR005119">
    <property type="entry name" value="LysR_subst-bd"/>
</dbReference>
<sequence length="302" mass="34147">MELRQLEYFQAVSRLQNFTRAAEELHVAQPSITNSIQKLEEELGVLLFDRSQKKVSLTAEGKAFYARIEKILFDIRQSIHEMEDFRKLNKGTIKFAAPPMIGAYLFPDIFNLFKTAYPNLDLVVYEEGSLAARAMLEREELDLGMIILPECATMLNTVPITQEEIMLCLSPKHHLSTAKVVDFNQLQEEPFVLLKEEFFHRQLVLDECARHGFAPHIVFSSNQIETIKAMVASNVGVSFLMNMVVRNHPNLVGVSLAEPLSITIGLAWKKGKYLSKAAQAFSDFIVSYAKSPSFRGKGTKSE</sequence>
<dbReference type="PANTHER" id="PTHR30419">
    <property type="entry name" value="HTH-TYPE TRANSCRIPTIONAL REGULATOR YBHD"/>
    <property type="match status" value="1"/>
</dbReference>
<reference evidence="6 7" key="1">
    <citation type="submission" date="2017-04" db="EMBL/GenBank/DDBJ databases">
        <authorList>
            <person name="Afonso C.L."/>
            <person name="Miller P.J."/>
            <person name="Scott M.A."/>
            <person name="Spackman E."/>
            <person name="Goraichik I."/>
            <person name="Dimitrov K.M."/>
            <person name="Suarez D.L."/>
            <person name="Swayne D.E."/>
        </authorList>
    </citation>
    <scope>NUCLEOTIDE SEQUENCE [LARGE SCALE GENOMIC DNA]</scope>
    <source>
        <strain evidence="6 7">DSM 5090</strain>
    </source>
</reference>
<gene>
    <name evidence="6" type="ORF">SAMN04488500_104149</name>
</gene>
<evidence type="ECO:0000256" key="1">
    <source>
        <dbReference type="ARBA" id="ARBA00009437"/>
    </source>
</evidence>
<dbReference type="InterPro" id="IPR050950">
    <property type="entry name" value="HTH-type_LysR_regulators"/>
</dbReference>
<dbReference type="PROSITE" id="PS50931">
    <property type="entry name" value="HTH_LYSR"/>
    <property type="match status" value="1"/>
</dbReference>
<dbReference type="SUPFAM" id="SSF53850">
    <property type="entry name" value="Periplasmic binding protein-like II"/>
    <property type="match status" value="1"/>
</dbReference>
<dbReference type="InterPro" id="IPR000847">
    <property type="entry name" value="LysR_HTH_N"/>
</dbReference>
<keyword evidence="2" id="KW-0805">Transcription regulation</keyword>
<dbReference type="EMBL" id="FWXI01000004">
    <property type="protein sequence ID" value="SMC51124.1"/>
    <property type="molecule type" value="Genomic_DNA"/>
</dbReference>
<dbReference type="STRING" id="112901.SAMN04488500_104149"/>
<name>A0A1W1ZRV1_9FIRM</name>
<dbReference type="Pfam" id="PF00126">
    <property type="entry name" value="HTH_1"/>
    <property type="match status" value="1"/>
</dbReference>
<keyword evidence="7" id="KW-1185">Reference proteome</keyword>
<evidence type="ECO:0000259" key="5">
    <source>
        <dbReference type="PROSITE" id="PS50931"/>
    </source>
</evidence>
<dbReference type="GO" id="GO:0003677">
    <property type="term" value="F:DNA binding"/>
    <property type="evidence" value="ECO:0007669"/>
    <property type="project" value="UniProtKB-KW"/>
</dbReference>
<evidence type="ECO:0000256" key="2">
    <source>
        <dbReference type="ARBA" id="ARBA00023015"/>
    </source>
</evidence>
<dbReference type="OrthoDB" id="1624015at2"/>
<dbReference type="Gene3D" id="1.10.10.10">
    <property type="entry name" value="Winged helix-like DNA-binding domain superfamily/Winged helix DNA-binding domain"/>
    <property type="match status" value="1"/>
</dbReference>
<dbReference type="AlphaFoldDB" id="A0A1W1ZRV1"/>
<evidence type="ECO:0000256" key="3">
    <source>
        <dbReference type="ARBA" id="ARBA00023125"/>
    </source>
</evidence>
<keyword evidence="4" id="KW-0804">Transcription</keyword>
<dbReference type="PANTHER" id="PTHR30419:SF30">
    <property type="entry name" value="LYSR FAMILY TRANSCRIPTIONAL REGULATOR"/>
    <property type="match status" value="1"/>
</dbReference>
<dbReference type="PRINTS" id="PR00039">
    <property type="entry name" value="HTHLYSR"/>
</dbReference>
<dbReference type="Proteomes" id="UP000192738">
    <property type="component" value="Unassembled WGS sequence"/>
</dbReference>
<feature type="domain" description="HTH lysR-type" evidence="5">
    <location>
        <begin position="1"/>
        <end position="58"/>
    </location>
</feature>
<dbReference type="InterPro" id="IPR036388">
    <property type="entry name" value="WH-like_DNA-bd_sf"/>
</dbReference>
<evidence type="ECO:0000256" key="4">
    <source>
        <dbReference type="ARBA" id="ARBA00023163"/>
    </source>
</evidence>
<organism evidence="6 7">
    <name type="scientific">Sporomusa malonica</name>
    <dbReference type="NCBI Taxonomy" id="112901"/>
    <lineage>
        <taxon>Bacteria</taxon>
        <taxon>Bacillati</taxon>
        <taxon>Bacillota</taxon>
        <taxon>Negativicutes</taxon>
        <taxon>Selenomonadales</taxon>
        <taxon>Sporomusaceae</taxon>
        <taxon>Sporomusa</taxon>
    </lineage>
</organism>
<protein>
    <submittedName>
        <fullName evidence="6">DNA-binding transcriptional regulator, LysR family</fullName>
    </submittedName>
</protein>
<dbReference type="InterPro" id="IPR036390">
    <property type="entry name" value="WH_DNA-bd_sf"/>
</dbReference>